<dbReference type="InterPro" id="IPR000743">
    <property type="entry name" value="Glyco_hydro_28"/>
</dbReference>
<dbReference type="Proteomes" id="UP000070544">
    <property type="component" value="Unassembled WGS sequence"/>
</dbReference>
<dbReference type="PANTHER" id="PTHR31736:SF6">
    <property type="entry name" value="EXOPOLYGALACTURONASE B-RELATED"/>
    <property type="match status" value="1"/>
</dbReference>
<dbReference type="InterPro" id="IPR012334">
    <property type="entry name" value="Pectin_lyas_fold"/>
</dbReference>
<dbReference type="InterPro" id="IPR011050">
    <property type="entry name" value="Pectin_lyase_fold/virulence"/>
</dbReference>
<dbReference type="OMA" id="GYTSGKY"/>
<protein>
    <recommendedName>
        <fullName evidence="12">galacturonan 1,4-alpha-galacturonidase</fullName>
        <ecNumber evidence="12">3.2.1.67</ecNumber>
    </recommendedName>
    <alternativeName>
        <fullName evidence="13">Galacturan 1,4-alpha-galacturonidase B</fullName>
    </alternativeName>
    <alternativeName>
        <fullName evidence="14">Poly(1,4-alpha-D-galacturonide)galacturonohydrolase B</fullName>
    </alternativeName>
</protein>
<evidence type="ECO:0000256" key="5">
    <source>
        <dbReference type="ARBA" id="ARBA00022737"/>
    </source>
</evidence>
<evidence type="ECO:0000256" key="3">
    <source>
        <dbReference type="ARBA" id="ARBA00022525"/>
    </source>
</evidence>
<proteinExistence type="inferred from homology"/>
<dbReference type="Pfam" id="PF00295">
    <property type="entry name" value="Glyco_hydro_28"/>
    <property type="match status" value="1"/>
</dbReference>
<dbReference type="PANTHER" id="PTHR31736">
    <property type="match status" value="1"/>
</dbReference>
<dbReference type="EMBL" id="KQ965735">
    <property type="protein sequence ID" value="KXS20620.1"/>
    <property type="molecule type" value="Genomic_DNA"/>
</dbReference>
<dbReference type="STRING" id="1344416.A0A139AV55"/>
<accession>A0A139AV55</accession>
<evidence type="ECO:0000256" key="1">
    <source>
        <dbReference type="ARBA" id="ARBA00004613"/>
    </source>
</evidence>
<evidence type="ECO:0000256" key="16">
    <source>
        <dbReference type="RuleBase" id="RU361169"/>
    </source>
</evidence>
<dbReference type="GO" id="GO:0047911">
    <property type="term" value="F:galacturan 1,4-alpha-galacturonidase activity"/>
    <property type="evidence" value="ECO:0007669"/>
    <property type="project" value="UniProtKB-EC"/>
</dbReference>
<keyword evidence="5" id="KW-0677">Repeat</keyword>
<dbReference type="GO" id="GO:0004650">
    <property type="term" value="F:polygalacturonase activity"/>
    <property type="evidence" value="ECO:0007669"/>
    <property type="project" value="InterPro"/>
</dbReference>
<dbReference type="GO" id="GO:0071555">
    <property type="term" value="P:cell wall organization"/>
    <property type="evidence" value="ECO:0007669"/>
    <property type="project" value="UniProtKB-KW"/>
</dbReference>
<keyword evidence="9 16" id="KW-0326">Glycosidase</keyword>
<dbReference type="GO" id="GO:0005975">
    <property type="term" value="P:carbohydrate metabolic process"/>
    <property type="evidence" value="ECO:0007669"/>
    <property type="project" value="InterPro"/>
</dbReference>
<keyword evidence="8" id="KW-0325">Glycoprotein</keyword>
<evidence type="ECO:0000256" key="14">
    <source>
        <dbReference type="ARBA" id="ARBA00042261"/>
    </source>
</evidence>
<dbReference type="EC" id="3.2.1.67" evidence="12"/>
<dbReference type="OrthoDB" id="187139at2759"/>
<evidence type="ECO:0000256" key="6">
    <source>
        <dbReference type="ARBA" id="ARBA00022801"/>
    </source>
</evidence>
<comment type="function">
    <text evidence="11">Specific in hydrolyzing the terminal glycosidic bond of polygalacturonic acid and oligogalacturonates.</text>
</comment>
<dbReference type="Gene3D" id="2.160.20.10">
    <property type="entry name" value="Single-stranded right-handed beta-helix, Pectin lyase-like"/>
    <property type="match status" value="1"/>
</dbReference>
<evidence type="ECO:0000256" key="11">
    <source>
        <dbReference type="ARBA" id="ARBA00037312"/>
    </source>
</evidence>
<sequence>MRVSTLAIALLATASSALAVFHGVPRDTDEFRKKHVYITPPCEEDRWFVQIPPSKNDTDDVSDFFEQGLRIANNGGTLWLLEGQTYIIGKPLNLTFLNDVHVRLEGTIKFTDDTKYWQANAFYHPFQKSLMFWKWGGKDIKIYGSGTIDGNGQRWYNEFAGLEILSTGNTYLRPILFYVENATNIAIEGINYKNSPVWNNFIVTSKNIYMHDLTIVAKSNNLSALPKNTDFFDSLNIYNLTVERVWVNIGDDCFSPKSNASLVHVNTMYCNGSHGQSMGSIGQYAGEKSIIEDVVIENVWLLNGDNGARIKSWAGPNVGYGYVNNVTFRNFWLGHVDYSVQIDSCYFNINSSTCAKYPSQVNVTNVKFENFYGTTSGKNGRVVGKLSCSSSESAVCNNITFVNYNVTSPCGGPPVVACDGVKGDTGLKCVSVTSDEYKAALKANCTSPQVTLDKRPW</sequence>
<name>A0A139AV55_GONPJ</name>
<keyword evidence="19" id="KW-1185">Reference proteome</keyword>
<keyword evidence="10" id="KW-0961">Cell wall biogenesis/degradation</keyword>
<keyword evidence="7" id="KW-1015">Disulfide bond</keyword>
<evidence type="ECO:0000256" key="2">
    <source>
        <dbReference type="ARBA" id="ARBA00008834"/>
    </source>
</evidence>
<evidence type="ECO:0000256" key="12">
    <source>
        <dbReference type="ARBA" id="ARBA00038933"/>
    </source>
</evidence>
<evidence type="ECO:0000256" key="17">
    <source>
        <dbReference type="SAM" id="SignalP"/>
    </source>
</evidence>
<keyword evidence="6 16" id="KW-0378">Hydrolase</keyword>
<feature type="signal peptide" evidence="17">
    <location>
        <begin position="1"/>
        <end position="19"/>
    </location>
</feature>
<dbReference type="GO" id="GO:0005576">
    <property type="term" value="C:extracellular region"/>
    <property type="evidence" value="ECO:0007669"/>
    <property type="project" value="UniProtKB-SubCell"/>
</dbReference>
<comment type="catalytic activity">
    <reaction evidence="15">
        <text>[(1-&gt;4)-alpha-D-galacturonosyl](n) + H2O = alpha-D-galacturonate + [(1-&gt;4)-alpha-D-galacturonosyl](n-1)</text>
        <dbReference type="Rhea" id="RHEA:14117"/>
        <dbReference type="Rhea" id="RHEA-COMP:14570"/>
        <dbReference type="Rhea" id="RHEA-COMP:14572"/>
        <dbReference type="ChEBI" id="CHEBI:15377"/>
        <dbReference type="ChEBI" id="CHEBI:58658"/>
        <dbReference type="ChEBI" id="CHEBI:140523"/>
        <dbReference type="EC" id="3.2.1.67"/>
    </reaction>
</comment>
<evidence type="ECO:0000256" key="8">
    <source>
        <dbReference type="ARBA" id="ARBA00023180"/>
    </source>
</evidence>
<feature type="chain" id="PRO_5007296434" description="galacturonan 1,4-alpha-galacturonidase" evidence="17">
    <location>
        <begin position="20"/>
        <end position="457"/>
    </location>
</feature>
<gene>
    <name evidence="18" type="ORF">M427DRAFT_28304</name>
</gene>
<dbReference type="SUPFAM" id="SSF51126">
    <property type="entry name" value="Pectin lyase-like"/>
    <property type="match status" value="1"/>
</dbReference>
<comment type="subcellular location">
    <subcellularLocation>
        <location evidence="1">Secreted</location>
    </subcellularLocation>
</comment>
<comment type="similarity">
    <text evidence="2 16">Belongs to the glycosyl hydrolase 28 family.</text>
</comment>
<evidence type="ECO:0000256" key="10">
    <source>
        <dbReference type="ARBA" id="ARBA00023316"/>
    </source>
</evidence>
<evidence type="ECO:0000256" key="15">
    <source>
        <dbReference type="ARBA" id="ARBA00048766"/>
    </source>
</evidence>
<keyword evidence="4 17" id="KW-0732">Signal</keyword>
<keyword evidence="3" id="KW-0964">Secreted</keyword>
<reference evidence="18 19" key="1">
    <citation type="journal article" date="2015" name="Genome Biol. Evol.">
        <title>Phylogenomic analyses indicate that early fungi evolved digesting cell walls of algal ancestors of land plants.</title>
        <authorList>
            <person name="Chang Y."/>
            <person name="Wang S."/>
            <person name="Sekimoto S."/>
            <person name="Aerts A.L."/>
            <person name="Choi C."/>
            <person name="Clum A."/>
            <person name="LaButti K.M."/>
            <person name="Lindquist E.A."/>
            <person name="Yee Ngan C."/>
            <person name="Ohm R.A."/>
            <person name="Salamov A.A."/>
            <person name="Grigoriev I.V."/>
            <person name="Spatafora J.W."/>
            <person name="Berbee M.L."/>
        </authorList>
    </citation>
    <scope>NUCLEOTIDE SEQUENCE [LARGE SCALE GENOMIC DNA]</scope>
    <source>
        <strain evidence="18 19">JEL478</strain>
    </source>
</reference>
<evidence type="ECO:0000256" key="9">
    <source>
        <dbReference type="ARBA" id="ARBA00023295"/>
    </source>
</evidence>
<evidence type="ECO:0000256" key="7">
    <source>
        <dbReference type="ARBA" id="ARBA00023157"/>
    </source>
</evidence>
<evidence type="ECO:0000313" key="19">
    <source>
        <dbReference type="Proteomes" id="UP000070544"/>
    </source>
</evidence>
<organism evidence="18 19">
    <name type="scientific">Gonapodya prolifera (strain JEL478)</name>
    <name type="common">Monoblepharis prolifera</name>
    <dbReference type="NCBI Taxonomy" id="1344416"/>
    <lineage>
        <taxon>Eukaryota</taxon>
        <taxon>Fungi</taxon>
        <taxon>Fungi incertae sedis</taxon>
        <taxon>Chytridiomycota</taxon>
        <taxon>Chytridiomycota incertae sedis</taxon>
        <taxon>Monoblepharidomycetes</taxon>
        <taxon>Monoblepharidales</taxon>
        <taxon>Gonapodyaceae</taxon>
        <taxon>Gonapodya</taxon>
    </lineage>
</organism>
<evidence type="ECO:0000256" key="4">
    <source>
        <dbReference type="ARBA" id="ARBA00022729"/>
    </source>
</evidence>
<evidence type="ECO:0000313" key="18">
    <source>
        <dbReference type="EMBL" id="KXS20620.1"/>
    </source>
</evidence>
<dbReference type="AlphaFoldDB" id="A0A139AV55"/>
<evidence type="ECO:0000256" key="13">
    <source>
        <dbReference type="ARBA" id="ARBA00041473"/>
    </source>
</evidence>